<evidence type="ECO:0000313" key="3">
    <source>
        <dbReference type="Proteomes" id="UP001642260"/>
    </source>
</evidence>
<gene>
    <name evidence="2" type="ORF">ERUC_LOCUS1086</name>
</gene>
<keyword evidence="1" id="KW-1133">Transmembrane helix</keyword>
<proteinExistence type="predicted"/>
<sequence>MWMPNFSGSEEKFAFTSCLIKHGTFIDVMMIKTSLFPTSKKLEIEAGVKKLRALQIEDDQLVMFSAYFSMIGEYEFLMYLWFIC</sequence>
<keyword evidence="1" id="KW-0812">Transmembrane</keyword>
<dbReference type="EMBL" id="CAKOAT010038892">
    <property type="protein sequence ID" value="CAH8287049.1"/>
    <property type="molecule type" value="Genomic_DNA"/>
</dbReference>
<protein>
    <submittedName>
        <fullName evidence="2">Uncharacterized protein</fullName>
    </submittedName>
</protein>
<keyword evidence="1" id="KW-0472">Membrane</keyword>
<name>A0ABC8IXM5_ERUVS</name>
<keyword evidence="3" id="KW-1185">Reference proteome</keyword>
<organism evidence="2 3">
    <name type="scientific">Eruca vesicaria subsp. sativa</name>
    <name type="common">Garden rocket</name>
    <name type="synonym">Eruca sativa</name>
    <dbReference type="NCBI Taxonomy" id="29727"/>
    <lineage>
        <taxon>Eukaryota</taxon>
        <taxon>Viridiplantae</taxon>
        <taxon>Streptophyta</taxon>
        <taxon>Embryophyta</taxon>
        <taxon>Tracheophyta</taxon>
        <taxon>Spermatophyta</taxon>
        <taxon>Magnoliopsida</taxon>
        <taxon>eudicotyledons</taxon>
        <taxon>Gunneridae</taxon>
        <taxon>Pentapetalae</taxon>
        <taxon>rosids</taxon>
        <taxon>malvids</taxon>
        <taxon>Brassicales</taxon>
        <taxon>Brassicaceae</taxon>
        <taxon>Brassiceae</taxon>
        <taxon>Eruca</taxon>
    </lineage>
</organism>
<reference evidence="2 3" key="1">
    <citation type="submission" date="2022-03" db="EMBL/GenBank/DDBJ databases">
        <authorList>
            <person name="Macdonald S."/>
            <person name="Ahmed S."/>
            <person name="Newling K."/>
        </authorList>
    </citation>
    <scope>NUCLEOTIDE SEQUENCE [LARGE SCALE GENOMIC DNA]</scope>
</reference>
<comment type="caution">
    <text evidence="2">The sequence shown here is derived from an EMBL/GenBank/DDBJ whole genome shotgun (WGS) entry which is preliminary data.</text>
</comment>
<dbReference type="Proteomes" id="UP001642260">
    <property type="component" value="Unassembled WGS sequence"/>
</dbReference>
<accession>A0ABC8IXM5</accession>
<evidence type="ECO:0000256" key="1">
    <source>
        <dbReference type="SAM" id="Phobius"/>
    </source>
</evidence>
<dbReference type="AlphaFoldDB" id="A0ABC8IXM5"/>
<feature type="transmembrane region" description="Helical" evidence="1">
    <location>
        <begin position="61"/>
        <end position="82"/>
    </location>
</feature>
<evidence type="ECO:0000313" key="2">
    <source>
        <dbReference type="EMBL" id="CAH8287049.1"/>
    </source>
</evidence>